<evidence type="ECO:0000313" key="2">
    <source>
        <dbReference type="EMBL" id="OLQ07203.1"/>
    </source>
</evidence>
<feature type="coiled-coil region" evidence="1">
    <location>
        <begin position="211"/>
        <end position="242"/>
    </location>
</feature>
<gene>
    <name evidence="2" type="ORF">AK812_SmicGene9397</name>
</gene>
<organism evidence="2 3">
    <name type="scientific">Symbiodinium microadriaticum</name>
    <name type="common">Dinoflagellate</name>
    <name type="synonym">Zooxanthella microadriatica</name>
    <dbReference type="NCBI Taxonomy" id="2951"/>
    <lineage>
        <taxon>Eukaryota</taxon>
        <taxon>Sar</taxon>
        <taxon>Alveolata</taxon>
        <taxon>Dinophyceae</taxon>
        <taxon>Suessiales</taxon>
        <taxon>Symbiodiniaceae</taxon>
        <taxon>Symbiodinium</taxon>
    </lineage>
</organism>
<keyword evidence="1" id="KW-0175">Coiled coil</keyword>
<reference evidence="2 3" key="1">
    <citation type="submission" date="2016-02" db="EMBL/GenBank/DDBJ databases">
        <title>Genome analysis of coral dinoflagellate symbionts highlights evolutionary adaptations to a symbiotic lifestyle.</title>
        <authorList>
            <person name="Aranda M."/>
            <person name="Li Y."/>
            <person name="Liew Y.J."/>
            <person name="Baumgarten S."/>
            <person name="Simakov O."/>
            <person name="Wilson M."/>
            <person name="Piel J."/>
            <person name="Ashoor H."/>
            <person name="Bougouffa S."/>
            <person name="Bajic V.B."/>
            <person name="Ryu T."/>
            <person name="Ravasi T."/>
            <person name="Bayer T."/>
            <person name="Micklem G."/>
            <person name="Kim H."/>
            <person name="Bhak J."/>
            <person name="Lajeunesse T.C."/>
            <person name="Voolstra C.R."/>
        </authorList>
    </citation>
    <scope>NUCLEOTIDE SEQUENCE [LARGE SCALE GENOMIC DNA]</scope>
    <source>
        <strain evidence="2 3">CCMP2467</strain>
    </source>
</reference>
<sequence length="949" mass="104781">MSADQKSAAFREIARSRIAERRAKCSEVAYLILRASKRPMKLEDIYAAAAVAETFKKSEEETAVDKTELGNVSQSLKDHLSTRKLQMEACQNIRQKAAEDKAKAAADLRKVLDELARVAPAYADAVTKLQAQDAALDMLQDEITSVETKLDACTAAAALAGADCQECCDALASAEEAIRNDMSAAATAVLQHGPKPCTIAFENILLVQALLSRAEGEVATELQDLQDAKGRLQGELDRTRQLWNQGQTTHVVSERSAELRDDVEAVQCDIEAAAAADQQLQTRIGKAADQKNSFLELTKCGFVEDEAAFQSTEAHALVADAYGDLKIMSMAPAAAELLLPTQDAASGTSALALQCLGLVTQQIPDIKMLIQEAINSKYEQMNVDFKLWQETSDRCVPILFMDANARIGNGPASPSIGPCHPVAENYNGEQMRTFMHKHNMAAVNSFYMSGDTFYGQFGNSSRIDYVCLPRSMLSRVDRCQVLFAAGKRLQCIPVAGKRDHMPLQVVFAHRHTFNETGESFAWDRAALVKGVLAGLHRPELIAACETSLARHSLESFKGKSPDELWAVINKVSGTTVGVFSWTRKMEKLGAVRFESSIRWEMDPRLSSFLNHFIRYWIAGTHSVNSWMGDGPFTYTAHHSNVVWKWLGLVPARIELRVRRLRWYQSFAKDIWAHRAVVSTILGDLRIETDKSIPSTVDENGRVRDGGNAWAEQFKNDIMGLEAIDAGQQLLEYVGDRVALVFTEFRDDFLAIDVSAIRGASSEQVSKKQAGGSEKFLMKGMQVVAKLSLKHAMEMRELQAAVLTTVVMNQDDPIVKAATEATQEYHKRQQAGGDTPQGPPHCYVWMGMLEMLVSEDIAEESTQSIRQFCQEYASAEAMATVIHVCRVKKAFQKGKVKVCFAVHASAEQVLKLLVDKLTDKGGEVKRGQAPKGGLERELQTFLDQLTDMLK</sequence>
<feature type="coiled-coil region" evidence="1">
    <location>
        <begin position="129"/>
        <end position="156"/>
    </location>
</feature>
<comment type="caution">
    <text evidence="2">The sequence shown here is derived from an EMBL/GenBank/DDBJ whole genome shotgun (WGS) entry which is preliminary data.</text>
</comment>
<dbReference type="Proteomes" id="UP000186817">
    <property type="component" value="Unassembled WGS sequence"/>
</dbReference>
<dbReference type="InterPro" id="IPR036691">
    <property type="entry name" value="Endo/exonu/phosph_ase_sf"/>
</dbReference>
<evidence type="ECO:0000313" key="3">
    <source>
        <dbReference type="Proteomes" id="UP000186817"/>
    </source>
</evidence>
<proteinExistence type="predicted"/>
<dbReference type="AlphaFoldDB" id="A0A1Q9EIC6"/>
<accession>A0A1Q9EIC6</accession>
<protein>
    <submittedName>
        <fullName evidence="2">Uncharacterized protein</fullName>
    </submittedName>
</protein>
<name>A0A1Q9EIC6_SYMMI</name>
<dbReference type="EMBL" id="LSRX01000144">
    <property type="protein sequence ID" value="OLQ07203.1"/>
    <property type="molecule type" value="Genomic_DNA"/>
</dbReference>
<dbReference type="OrthoDB" id="10323248at2759"/>
<evidence type="ECO:0000256" key="1">
    <source>
        <dbReference type="SAM" id="Coils"/>
    </source>
</evidence>
<dbReference type="Gene3D" id="3.60.10.10">
    <property type="entry name" value="Endonuclease/exonuclease/phosphatase"/>
    <property type="match status" value="1"/>
</dbReference>
<keyword evidence="3" id="KW-1185">Reference proteome</keyword>